<dbReference type="EMBL" id="OD570741">
    <property type="protein sequence ID" value="CAD7448902.1"/>
    <property type="molecule type" value="Genomic_DNA"/>
</dbReference>
<gene>
    <name evidence="1" type="ORF">TBIB3V08_LOCUS11182</name>
</gene>
<dbReference type="AlphaFoldDB" id="A0A7R9FAD3"/>
<proteinExistence type="predicted"/>
<accession>A0A7R9FAD3</accession>
<name>A0A7R9FAD3_9NEOP</name>
<protein>
    <submittedName>
        <fullName evidence="1">Uncharacterized protein</fullName>
    </submittedName>
</protein>
<evidence type="ECO:0000313" key="1">
    <source>
        <dbReference type="EMBL" id="CAD7448902.1"/>
    </source>
</evidence>
<sequence length="200" mass="22034">MSLSPSQASVVYNPIVYGLSHPHFRSSVAQYLSACKTGNSLQNTSMMPVVAAGSMTRKQSNHKHDLHPRAPSSGNAGAAVIYKNPVNHHHIHQTHFRCFPHQNREDSDYFYSEPEPPTRPVSCLVKYGEAGRNICCVSRVRHLKTSSSHAEARPIQDLLKGNMYAAIATSPSDGLFASHHNEHCGTTTVRIVVRGLYTFA</sequence>
<organism evidence="1">
    <name type="scientific">Timema bartmani</name>
    <dbReference type="NCBI Taxonomy" id="61472"/>
    <lineage>
        <taxon>Eukaryota</taxon>
        <taxon>Metazoa</taxon>
        <taxon>Ecdysozoa</taxon>
        <taxon>Arthropoda</taxon>
        <taxon>Hexapoda</taxon>
        <taxon>Insecta</taxon>
        <taxon>Pterygota</taxon>
        <taxon>Neoptera</taxon>
        <taxon>Polyneoptera</taxon>
        <taxon>Phasmatodea</taxon>
        <taxon>Timematodea</taxon>
        <taxon>Timematoidea</taxon>
        <taxon>Timematidae</taxon>
        <taxon>Timema</taxon>
    </lineage>
</organism>
<reference evidence="1" key="1">
    <citation type="submission" date="2020-11" db="EMBL/GenBank/DDBJ databases">
        <authorList>
            <person name="Tran Van P."/>
        </authorList>
    </citation>
    <scope>NUCLEOTIDE SEQUENCE</scope>
</reference>